<dbReference type="PATRIC" id="fig|36861.3.peg.1369"/>
<reference evidence="2 3" key="1">
    <citation type="journal article" date="2015" name="Appl. Environ. Microbiol.">
        <title>Aerobic and Anaerobic Thiosulfate Oxidation by a Cold-Adapted, Subglacial Chemoautotroph.</title>
        <authorList>
            <person name="Harrold Z.R."/>
            <person name="Skidmore M.L."/>
            <person name="Hamilton T.L."/>
            <person name="Desch L."/>
            <person name="Amada K."/>
            <person name="van Gelder W."/>
            <person name="Glover K."/>
            <person name="Roden E.E."/>
            <person name="Boyd E.S."/>
        </authorList>
    </citation>
    <scope>NUCLEOTIDE SEQUENCE [LARGE SCALE GENOMIC DNA]</scope>
    <source>
        <strain evidence="2 3">RG</strain>
    </source>
</reference>
<dbReference type="STRING" id="1123392.GCA_000376425_02374"/>
<keyword evidence="2" id="KW-0966">Cell projection</keyword>
<evidence type="ECO:0000256" key="1">
    <source>
        <dbReference type="ARBA" id="ARBA00010690"/>
    </source>
</evidence>
<dbReference type="GO" id="GO:0009306">
    <property type="term" value="P:protein secretion"/>
    <property type="evidence" value="ECO:0007669"/>
    <property type="project" value="InterPro"/>
</dbReference>
<dbReference type="Gene3D" id="3.40.1690.10">
    <property type="entry name" value="secretion proteins EscU"/>
    <property type="match status" value="1"/>
</dbReference>
<dbReference type="GO" id="GO:0005886">
    <property type="term" value="C:plasma membrane"/>
    <property type="evidence" value="ECO:0007669"/>
    <property type="project" value="TreeGrafter"/>
</dbReference>
<dbReference type="InterPro" id="IPR029025">
    <property type="entry name" value="T3SS_substrate_exporter_C"/>
</dbReference>
<keyword evidence="2" id="KW-0282">Flagellum</keyword>
<organism evidence="2 3">
    <name type="scientific">Thiobacillus denitrificans</name>
    <dbReference type="NCBI Taxonomy" id="36861"/>
    <lineage>
        <taxon>Bacteria</taxon>
        <taxon>Pseudomonadati</taxon>
        <taxon>Pseudomonadota</taxon>
        <taxon>Betaproteobacteria</taxon>
        <taxon>Nitrosomonadales</taxon>
        <taxon>Thiobacillaceae</taxon>
        <taxon>Thiobacillus</taxon>
    </lineage>
</organism>
<comment type="similarity">
    <text evidence="1">Belongs to the type III secretion exporter family.</text>
</comment>
<keyword evidence="3" id="KW-1185">Reference proteome</keyword>
<evidence type="ECO:0000313" key="3">
    <source>
        <dbReference type="Proteomes" id="UP000064243"/>
    </source>
</evidence>
<name>A0A125BCN3_THIDE</name>
<dbReference type="AlphaFoldDB" id="A0A125BCN3"/>
<dbReference type="PANTHER" id="PTHR30531">
    <property type="entry name" value="FLAGELLAR BIOSYNTHETIC PROTEIN FLHB"/>
    <property type="match status" value="1"/>
</dbReference>
<dbReference type="SUPFAM" id="SSF160544">
    <property type="entry name" value="EscU C-terminal domain-like"/>
    <property type="match status" value="1"/>
</dbReference>
<dbReference type="Pfam" id="PF01312">
    <property type="entry name" value="Bac_export_2"/>
    <property type="match status" value="1"/>
</dbReference>
<gene>
    <name evidence="2" type="ORF">ABW22_08560</name>
</gene>
<dbReference type="RefSeq" id="WP_059754862.1">
    <property type="nucleotide sequence ID" value="NZ_LDUG01000021.1"/>
</dbReference>
<keyword evidence="2" id="KW-0969">Cilium</keyword>
<dbReference type="InterPro" id="IPR006135">
    <property type="entry name" value="T3SS_substrate_exporter"/>
</dbReference>
<comment type="caution">
    <text evidence="2">The sequence shown here is derived from an EMBL/GenBank/DDBJ whole genome shotgun (WGS) entry which is preliminary data.</text>
</comment>
<evidence type="ECO:0000313" key="2">
    <source>
        <dbReference type="EMBL" id="KVW96074.1"/>
    </source>
</evidence>
<dbReference type="EMBL" id="LDUG01000021">
    <property type="protein sequence ID" value="KVW96074.1"/>
    <property type="molecule type" value="Genomic_DNA"/>
</dbReference>
<protein>
    <submittedName>
        <fullName evidence="2">Flagellar biosynthesis protein FlhB</fullName>
    </submittedName>
</protein>
<dbReference type="OrthoDB" id="5244399at2"/>
<dbReference type="Proteomes" id="UP000064243">
    <property type="component" value="Unassembled WGS sequence"/>
</dbReference>
<dbReference type="PANTHER" id="PTHR30531:SF12">
    <property type="entry name" value="FLAGELLAR BIOSYNTHETIC PROTEIN FLHB"/>
    <property type="match status" value="1"/>
</dbReference>
<proteinExistence type="inferred from homology"/>
<sequence length="105" mass="11577">MATPDKQRAAAAIAYREGDGAPRVVAKGRGIVADTIIERARASGVYVHESRELLALLMQIDLDSHIPPQLYIVVAELLAWLYHLEEAEKVLPNPNEHGDQRRPGS</sequence>
<accession>A0A125BCN3</accession>